<comment type="caution">
    <text evidence="5">The sequence shown here is derived from an EMBL/GenBank/DDBJ whole genome shotgun (WGS) entry which is preliminary data.</text>
</comment>
<organism evidence="5 6">
    <name type="scientific">SAR324 cluster bacterium</name>
    <dbReference type="NCBI Taxonomy" id="2024889"/>
    <lineage>
        <taxon>Bacteria</taxon>
        <taxon>Deltaproteobacteria</taxon>
        <taxon>SAR324 cluster</taxon>
    </lineage>
</organism>
<dbReference type="EMBL" id="QNZL01000129">
    <property type="protein sequence ID" value="RTZ79774.1"/>
    <property type="molecule type" value="Genomic_DNA"/>
</dbReference>
<evidence type="ECO:0000256" key="3">
    <source>
        <dbReference type="ARBA" id="ARBA00023180"/>
    </source>
</evidence>
<evidence type="ECO:0000256" key="2">
    <source>
        <dbReference type="ARBA" id="ARBA00022679"/>
    </source>
</evidence>
<dbReference type="Pfam" id="PF04577">
    <property type="entry name" value="Glyco_transf_61"/>
    <property type="match status" value="1"/>
</dbReference>
<reference evidence="5 6" key="1">
    <citation type="submission" date="2018-06" db="EMBL/GenBank/DDBJ databases">
        <title>Combined omics and stable isotope probing to characterize newly discovered Mariana Back-Arc vent microbial communities.</title>
        <authorList>
            <person name="Trembath-Reichert E."/>
            <person name="Huber J.A."/>
        </authorList>
    </citation>
    <scope>NUCLEOTIDE SEQUENCE [LARGE SCALE GENOMIC DNA]</scope>
    <source>
        <strain evidence="5">MAG 63_1</strain>
    </source>
</reference>
<dbReference type="InterPro" id="IPR049625">
    <property type="entry name" value="Glyco_transf_61_cat"/>
</dbReference>
<name>A0A432G7X9_9DELT</name>
<dbReference type="InterPro" id="IPR007657">
    <property type="entry name" value="Glycosyltransferase_61"/>
</dbReference>
<evidence type="ECO:0000313" key="5">
    <source>
        <dbReference type="EMBL" id="RTZ79774.1"/>
    </source>
</evidence>
<sequence>MPLILEDALLSAADGLVQSGSKIWFHFQKYPWDLACPEQNPGVGEHRRHIETRLTQGLPDPKLAHVLSGTYHLGISPHIYSYYHLLADLLPHLIASQKFPVLVPEFMPTQFIDLLKEAEFEVQVLSPEFFMVERLLIPEMNIPDWNSEKVKLIQYFFEKIVPLKSLPNSQSSNSEKRIYVSRKLAVKRHLSNEDEFLPLLKKHKFSKIYLEHLSVPEQVQLFRSASHVIAAHGAGLTNILFAPADVKILEIRPVLTSGQFCFENLFSLGWPGSEHLVPPRSGEFALPLELLDEVLERWQGEPKT</sequence>
<dbReference type="PANTHER" id="PTHR20961">
    <property type="entry name" value="GLYCOSYLTRANSFERASE"/>
    <property type="match status" value="1"/>
</dbReference>
<dbReference type="Proteomes" id="UP000286801">
    <property type="component" value="Unassembled WGS sequence"/>
</dbReference>
<proteinExistence type="predicted"/>
<protein>
    <recommendedName>
        <fullName evidence="4">Glycosyltransferase 61 catalytic domain-containing protein</fullName>
    </recommendedName>
</protein>
<evidence type="ECO:0000259" key="4">
    <source>
        <dbReference type="Pfam" id="PF04577"/>
    </source>
</evidence>
<accession>A0A432G7X9</accession>
<evidence type="ECO:0000313" key="6">
    <source>
        <dbReference type="Proteomes" id="UP000286801"/>
    </source>
</evidence>
<feature type="domain" description="Glycosyltransferase 61 catalytic" evidence="4">
    <location>
        <begin position="82"/>
        <end position="248"/>
    </location>
</feature>
<dbReference type="GO" id="GO:0016757">
    <property type="term" value="F:glycosyltransferase activity"/>
    <property type="evidence" value="ECO:0007669"/>
    <property type="project" value="UniProtKB-KW"/>
</dbReference>
<keyword evidence="1" id="KW-0328">Glycosyltransferase</keyword>
<keyword evidence="3" id="KW-0325">Glycoprotein</keyword>
<keyword evidence="2" id="KW-0808">Transferase</keyword>
<evidence type="ECO:0000256" key="1">
    <source>
        <dbReference type="ARBA" id="ARBA00022676"/>
    </source>
</evidence>
<dbReference type="AlphaFoldDB" id="A0A432G7X9"/>
<gene>
    <name evidence="5" type="ORF">DSY97_04740</name>
</gene>